<proteinExistence type="predicted"/>
<reference evidence="2" key="1">
    <citation type="submission" date="2022-08" db="EMBL/GenBank/DDBJ databases">
        <title>A Global Phylogenomic Analysis of the Shiitake Genus Lentinula.</title>
        <authorList>
            <consortium name="DOE Joint Genome Institute"/>
            <person name="Sierra-Patev S."/>
            <person name="Min B."/>
            <person name="Naranjo-Ortiz M."/>
            <person name="Looney B."/>
            <person name="Konkel Z."/>
            <person name="Slot J.C."/>
            <person name="Sakamoto Y."/>
            <person name="Steenwyk J.L."/>
            <person name="Rokas A."/>
            <person name="Carro J."/>
            <person name="Camarero S."/>
            <person name="Ferreira P."/>
            <person name="Molpeceres G."/>
            <person name="Ruiz-Duenas F.J."/>
            <person name="Serrano A."/>
            <person name="Henrissat B."/>
            <person name="Drula E."/>
            <person name="Hughes K.W."/>
            <person name="Mata J.L."/>
            <person name="Ishikawa N.K."/>
            <person name="Vargas-Isla R."/>
            <person name="Ushijima S."/>
            <person name="Smith C.A."/>
            <person name="Ahrendt S."/>
            <person name="Andreopoulos W."/>
            <person name="He G."/>
            <person name="Labutti K."/>
            <person name="Lipzen A."/>
            <person name="Ng V."/>
            <person name="Riley R."/>
            <person name="Sandor L."/>
            <person name="Barry K."/>
            <person name="Martinez A.T."/>
            <person name="Xiao Y."/>
            <person name="Gibbons J.G."/>
            <person name="Terashima K."/>
            <person name="Grigoriev I.V."/>
            <person name="Hibbett D.S."/>
        </authorList>
    </citation>
    <scope>NUCLEOTIDE SEQUENCE</scope>
    <source>
        <strain evidence="2">RHP3577 ss4</strain>
    </source>
</reference>
<feature type="compositionally biased region" description="Low complexity" evidence="1">
    <location>
        <begin position="259"/>
        <end position="286"/>
    </location>
</feature>
<organism evidence="2 3">
    <name type="scientific">Lentinula lateritia</name>
    <dbReference type="NCBI Taxonomy" id="40482"/>
    <lineage>
        <taxon>Eukaryota</taxon>
        <taxon>Fungi</taxon>
        <taxon>Dikarya</taxon>
        <taxon>Basidiomycota</taxon>
        <taxon>Agaricomycotina</taxon>
        <taxon>Agaricomycetes</taxon>
        <taxon>Agaricomycetidae</taxon>
        <taxon>Agaricales</taxon>
        <taxon>Marasmiineae</taxon>
        <taxon>Omphalotaceae</taxon>
        <taxon>Lentinula</taxon>
    </lineage>
</organism>
<feature type="region of interest" description="Disordered" evidence="1">
    <location>
        <begin position="153"/>
        <end position="180"/>
    </location>
</feature>
<protein>
    <submittedName>
        <fullName evidence="2">Uncharacterized protein</fullName>
    </submittedName>
</protein>
<dbReference type="Proteomes" id="UP001150217">
    <property type="component" value="Unassembled WGS sequence"/>
</dbReference>
<comment type="caution">
    <text evidence="2">The sequence shown here is derived from an EMBL/GenBank/DDBJ whole genome shotgun (WGS) entry which is preliminary data.</text>
</comment>
<sequence length="574" mass="64416">MADPCFQIWGYPIHSADTTWSKSNNFMITRFYQNEALRLWVQSELSTLSLHFCFTSALFVPTSLQTPPQSCFAIYFIHFQAQNIEFTLHEWKDSPIVQRKESMWFLSLVNHRQPEFSSENVESRFRAFFEKFRREILSSVEKVIACITSQNQTNDGDVKAEDEETGQRMTNKEHGNAVKSLTSEETSILLSVYQDFRLGKSLKSSSRGPPGQKRRNRNLTPQDFQARKRPRFDVERQNDFDESSVASPTTSTYSFADTQRSPSSRQTPSGSSTESGSYPSYNSYNNQRLEHSPISATFNKLPADGYWNHSPHLTPPTSAPRTNYHYSLGATSPAVMVSSAATQDIYSGTSALFPGTYFSIDSEGQVQQEQRVFGTNMGLPYAYSPVHPAGPPAAELSLGMINGYSTSVNSIRNPPSSDVPFTSAPVSGVDSFPYDDQQAQQEREMFAFTRSSPRASLPNVPVPARPTAEYNLSMRNDYSCSYLPNDPIYRADNPLLVSNMSNYGLYHHSLRHSPAPLGTEYHSLDVENSAAVVYSAVNLLRNDTPSTSAAYFSAHDEKQAQEMLETFNEPDAYD</sequence>
<keyword evidence="3" id="KW-1185">Reference proteome</keyword>
<gene>
    <name evidence="2" type="ORF">C8R41DRAFT_926041</name>
</gene>
<dbReference type="EMBL" id="JANVFT010000114">
    <property type="protein sequence ID" value="KAJ4466559.1"/>
    <property type="molecule type" value="Genomic_DNA"/>
</dbReference>
<evidence type="ECO:0000256" key="1">
    <source>
        <dbReference type="SAM" id="MobiDB-lite"/>
    </source>
</evidence>
<feature type="region of interest" description="Disordered" evidence="1">
    <location>
        <begin position="201"/>
        <end position="286"/>
    </location>
</feature>
<evidence type="ECO:0000313" key="2">
    <source>
        <dbReference type="EMBL" id="KAJ4466559.1"/>
    </source>
</evidence>
<feature type="compositionally biased region" description="Polar residues" evidence="1">
    <location>
        <begin position="244"/>
        <end position="258"/>
    </location>
</feature>
<name>A0ABQ8V323_9AGAR</name>
<evidence type="ECO:0000313" key="3">
    <source>
        <dbReference type="Proteomes" id="UP001150217"/>
    </source>
</evidence>
<accession>A0ABQ8V323</accession>